<dbReference type="GeneTree" id="ENSGT00970000196692"/>
<reference evidence="3" key="1">
    <citation type="submission" date="2025-08" db="UniProtKB">
        <authorList>
            <consortium name="Ensembl"/>
        </authorList>
    </citation>
    <scope>IDENTIFICATION</scope>
</reference>
<organism evidence="3 4">
    <name type="scientific">Cyprinus carpio carpio</name>
    <dbReference type="NCBI Taxonomy" id="630221"/>
    <lineage>
        <taxon>Eukaryota</taxon>
        <taxon>Metazoa</taxon>
        <taxon>Chordata</taxon>
        <taxon>Craniata</taxon>
        <taxon>Vertebrata</taxon>
        <taxon>Euteleostomi</taxon>
        <taxon>Actinopterygii</taxon>
        <taxon>Neopterygii</taxon>
        <taxon>Teleostei</taxon>
        <taxon>Ostariophysi</taxon>
        <taxon>Cypriniformes</taxon>
        <taxon>Cyprinidae</taxon>
        <taxon>Cyprininae</taxon>
        <taxon>Cyprinus</taxon>
    </lineage>
</organism>
<keyword evidence="4" id="KW-1185">Reference proteome</keyword>
<dbReference type="PROSITE" id="PS50013">
    <property type="entry name" value="CHROMO_2"/>
    <property type="match status" value="1"/>
</dbReference>
<evidence type="ECO:0000256" key="1">
    <source>
        <dbReference type="ARBA" id="ARBA00004123"/>
    </source>
</evidence>
<feature type="domain" description="Chromo" evidence="2">
    <location>
        <begin position="187"/>
        <end position="236"/>
    </location>
</feature>
<dbReference type="GO" id="GO:0003676">
    <property type="term" value="F:nucleic acid binding"/>
    <property type="evidence" value="ECO:0007669"/>
    <property type="project" value="InterPro"/>
</dbReference>
<dbReference type="Proteomes" id="UP001108240">
    <property type="component" value="Unplaced"/>
</dbReference>
<proteinExistence type="predicted"/>
<dbReference type="InterPro" id="IPR000953">
    <property type="entry name" value="Chromo/chromo_shadow_dom"/>
</dbReference>
<dbReference type="Pfam" id="PF24626">
    <property type="entry name" value="SH3_Tf2-1"/>
    <property type="match status" value="1"/>
</dbReference>
<evidence type="ECO:0000313" key="4">
    <source>
        <dbReference type="Proteomes" id="UP001108240"/>
    </source>
</evidence>
<sequence>MLRCLVAKNPSSWSQQLSMVEYAHNSLPVSSTGLLPFKCSLGYQPPIFPSLESEVAVPSAHAFVQRCRRTWTRARETLLQAGGSMKAKADRHRSKPPVYVVGQKVWLSTKNIPLRSVSNKLAPKFIGPFPVTKIISPVAVRLKLPPAYRRIHPAFHVSRIKPVFYSPINPHAPVPPPPRLVDGEPTYLVNRILDLRRRGRGFQYLVDWEGYGPEERSWVPARDILDHSLIDDYNRQIVVVVPWCASCSCVSSSPDLRWISSVLRVIWISSVPRVVWMFNGSWGSLHALHRTTTGSPSRPCFTTTT</sequence>
<reference evidence="3" key="2">
    <citation type="submission" date="2025-09" db="UniProtKB">
        <authorList>
            <consortium name="Ensembl"/>
        </authorList>
    </citation>
    <scope>IDENTIFICATION</scope>
</reference>
<name>A0A9J7YR65_CYPCA</name>
<evidence type="ECO:0000259" key="2">
    <source>
        <dbReference type="PROSITE" id="PS50013"/>
    </source>
</evidence>
<dbReference type="InterPro" id="IPR036397">
    <property type="entry name" value="RNaseH_sf"/>
</dbReference>
<dbReference type="AlphaFoldDB" id="A0A9J7YR65"/>
<dbReference type="InterPro" id="IPR023780">
    <property type="entry name" value="Chromo_domain"/>
</dbReference>
<dbReference type="SUPFAM" id="SSF54160">
    <property type="entry name" value="Chromo domain-like"/>
    <property type="match status" value="1"/>
</dbReference>
<dbReference type="Ensembl" id="ENSCCRT00000147077.1">
    <property type="protein sequence ID" value="ENSCCRP00000119780.1"/>
    <property type="gene ID" value="ENSCCRG00000059692.1"/>
</dbReference>
<dbReference type="PANTHER" id="PTHR46148:SF57">
    <property type="entry name" value="OS12G0499874 PROTEIN"/>
    <property type="match status" value="1"/>
</dbReference>
<dbReference type="PANTHER" id="PTHR46148">
    <property type="entry name" value="CHROMO DOMAIN-CONTAINING PROTEIN"/>
    <property type="match status" value="1"/>
</dbReference>
<dbReference type="InterPro" id="IPR056924">
    <property type="entry name" value="SH3_Tf2-1"/>
</dbReference>
<dbReference type="Gene3D" id="3.30.420.10">
    <property type="entry name" value="Ribonuclease H-like superfamily/Ribonuclease H"/>
    <property type="match status" value="1"/>
</dbReference>
<evidence type="ECO:0000313" key="3">
    <source>
        <dbReference type="Ensembl" id="ENSCCRP00000119780.1"/>
    </source>
</evidence>
<dbReference type="GO" id="GO:0005634">
    <property type="term" value="C:nucleus"/>
    <property type="evidence" value="ECO:0007669"/>
    <property type="project" value="UniProtKB-SubCell"/>
</dbReference>
<dbReference type="Pfam" id="PF00385">
    <property type="entry name" value="Chromo"/>
    <property type="match status" value="1"/>
</dbReference>
<comment type="subcellular location">
    <subcellularLocation>
        <location evidence="1">Nucleus</location>
    </subcellularLocation>
</comment>
<protein>
    <recommendedName>
        <fullName evidence="2">Chromo domain-containing protein</fullName>
    </recommendedName>
</protein>
<dbReference type="SMART" id="SM00298">
    <property type="entry name" value="CHROMO"/>
    <property type="match status" value="1"/>
</dbReference>
<dbReference type="InterPro" id="IPR016197">
    <property type="entry name" value="Chromo-like_dom_sf"/>
</dbReference>
<accession>A0A9J7YR65</accession>
<dbReference type="Gene3D" id="2.40.50.40">
    <property type="match status" value="1"/>
</dbReference>